<organism evidence="15 16">
    <name type="scientific">Petromyzon marinus</name>
    <name type="common">Sea lamprey</name>
    <dbReference type="NCBI Taxonomy" id="7757"/>
    <lineage>
        <taxon>Eukaryota</taxon>
        <taxon>Metazoa</taxon>
        <taxon>Chordata</taxon>
        <taxon>Craniata</taxon>
        <taxon>Vertebrata</taxon>
        <taxon>Cyclostomata</taxon>
        <taxon>Hyperoartia</taxon>
        <taxon>Petromyzontiformes</taxon>
        <taxon>Petromyzontidae</taxon>
        <taxon>Petromyzon</taxon>
    </lineage>
</organism>
<comment type="similarity">
    <text evidence="9">Belongs to the peptidase S1 family. CLIP subfamily.</text>
</comment>
<proteinExistence type="inferred from homology"/>
<dbReference type="KEGG" id="pmrn:116957056"/>
<comment type="catalytic activity">
    <reaction evidence="10">
        <text>Preferential cleavage: Leu-|-Xaa, Met-|-Xaa and Phe-|-Xaa. Hydrolyzes elastin.</text>
        <dbReference type="EC" id="3.4.21.71"/>
    </reaction>
</comment>
<dbReference type="SMART" id="SM00020">
    <property type="entry name" value="Tryp_SPc"/>
    <property type="match status" value="1"/>
</dbReference>
<dbReference type="PROSITE" id="PS50240">
    <property type="entry name" value="TRYPSIN_DOM"/>
    <property type="match status" value="1"/>
</dbReference>
<accession>A0AAJ7UEF7</accession>
<dbReference type="CDD" id="cd00190">
    <property type="entry name" value="Tryp_SPc"/>
    <property type="match status" value="1"/>
</dbReference>
<keyword evidence="5 12" id="KW-0378">Hydrolase</keyword>
<reference evidence="16" key="1">
    <citation type="submission" date="2025-08" db="UniProtKB">
        <authorList>
            <consortium name="RefSeq"/>
        </authorList>
    </citation>
    <scope>IDENTIFICATION</scope>
    <source>
        <tissue evidence="16">Sperm</tissue>
    </source>
</reference>
<evidence type="ECO:0000256" key="6">
    <source>
        <dbReference type="ARBA" id="ARBA00022825"/>
    </source>
</evidence>
<evidence type="ECO:0000256" key="7">
    <source>
        <dbReference type="ARBA" id="ARBA00023145"/>
    </source>
</evidence>
<evidence type="ECO:0000256" key="4">
    <source>
        <dbReference type="ARBA" id="ARBA00022729"/>
    </source>
</evidence>
<evidence type="ECO:0000313" key="16">
    <source>
        <dbReference type="RefSeq" id="XP_032834865.1"/>
    </source>
</evidence>
<keyword evidence="7" id="KW-0865">Zymogen</keyword>
<dbReference type="AlphaFoldDB" id="A0AAJ7UEF7"/>
<dbReference type="Pfam" id="PF00089">
    <property type="entry name" value="Trypsin"/>
    <property type="match status" value="2"/>
</dbReference>
<dbReference type="EC" id="3.4.21.71" evidence="11"/>
<dbReference type="PANTHER" id="PTHR24257:SF19">
    <property type="entry name" value="CHYMOTRYPSIN-LIKE ELASTASE FAMILY MEMBER 2B"/>
    <property type="match status" value="1"/>
</dbReference>
<dbReference type="PRINTS" id="PR00722">
    <property type="entry name" value="CHYMOTRYPSIN"/>
</dbReference>
<feature type="domain" description="Peptidase S1" evidence="14">
    <location>
        <begin position="30"/>
        <end position="205"/>
    </location>
</feature>
<feature type="chain" id="PRO_5042544790" description="pancreatic elastase II" evidence="13">
    <location>
        <begin position="20"/>
        <end position="215"/>
    </location>
</feature>
<dbReference type="FunFam" id="2.40.10.10:FF:000002">
    <property type="entry name" value="Transmembrane protease serine"/>
    <property type="match status" value="1"/>
</dbReference>
<keyword evidence="6 12" id="KW-0720">Serine protease</keyword>
<dbReference type="InterPro" id="IPR050850">
    <property type="entry name" value="Peptidase_S1_Elastase_sf"/>
</dbReference>
<keyword evidence="4 13" id="KW-0732">Signal</keyword>
<evidence type="ECO:0000256" key="11">
    <source>
        <dbReference type="ARBA" id="ARBA00038991"/>
    </source>
</evidence>
<protein>
    <recommendedName>
        <fullName evidence="11">pancreatic elastase II</fullName>
        <ecNumber evidence="11">3.4.21.71</ecNumber>
    </recommendedName>
</protein>
<keyword evidence="3 12" id="KW-0645">Protease</keyword>
<dbReference type="GO" id="GO:0006508">
    <property type="term" value="P:proteolysis"/>
    <property type="evidence" value="ECO:0007669"/>
    <property type="project" value="UniProtKB-KW"/>
</dbReference>
<evidence type="ECO:0000256" key="9">
    <source>
        <dbReference type="ARBA" id="ARBA00024195"/>
    </source>
</evidence>
<evidence type="ECO:0000256" key="5">
    <source>
        <dbReference type="ARBA" id="ARBA00022801"/>
    </source>
</evidence>
<dbReference type="InterPro" id="IPR001254">
    <property type="entry name" value="Trypsin_dom"/>
</dbReference>
<evidence type="ECO:0000313" key="15">
    <source>
        <dbReference type="Proteomes" id="UP001318040"/>
    </source>
</evidence>
<keyword evidence="8" id="KW-1015">Disulfide bond</keyword>
<dbReference type="InterPro" id="IPR043504">
    <property type="entry name" value="Peptidase_S1_PA_chymotrypsin"/>
</dbReference>
<dbReference type="GO" id="GO:0004252">
    <property type="term" value="F:serine-type endopeptidase activity"/>
    <property type="evidence" value="ECO:0007669"/>
    <property type="project" value="InterPro"/>
</dbReference>
<evidence type="ECO:0000256" key="8">
    <source>
        <dbReference type="ARBA" id="ARBA00023157"/>
    </source>
</evidence>
<dbReference type="RefSeq" id="XP_032834865.1">
    <property type="nucleotide sequence ID" value="XM_032978974.1"/>
</dbReference>
<keyword evidence="2" id="KW-0964">Secreted</keyword>
<feature type="signal peptide" evidence="13">
    <location>
        <begin position="1"/>
        <end position="19"/>
    </location>
</feature>
<dbReference type="InterPro" id="IPR033116">
    <property type="entry name" value="TRYPSIN_SER"/>
</dbReference>
<evidence type="ECO:0000256" key="12">
    <source>
        <dbReference type="RuleBase" id="RU363034"/>
    </source>
</evidence>
<dbReference type="PANTHER" id="PTHR24257">
    <property type="entry name" value="CHYMOTRYPSIN-LIKE ELASTASE FAMILY MEMBER"/>
    <property type="match status" value="1"/>
</dbReference>
<evidence type="ECO:0000256" key="13">
    <source>
        <dbReference type="SAM" id="SignalP"/>
    </source>
</evidence>
<keyword evidence="15" id="KW-1185">Reference proteome</keyword>
<dbReference type="InterPro" id="IPR001314">
    <property type="entry name" value="Peptidase_S1A"/>
</dbReference>
<comment type="subcellular location">
    <subcellularLocation>
        <location evidence="1">Secreted</location>
    </subcellularLocation>
</comment>
<dbReference type="Proteomes" id="UP001318040">
    <property type="component" value="Chromosome 69"/>
</dbReference>
<dbReference type="Gene3D" id="2.40.10.10">
    <property type="entry name" value="Trypsin-like serine proteases"/>
    <property type="match status" value="3"/>
</dbReference>
<dbReference type="GO" id="GO:0005615">
    <property type="term" value="C:extracellular space"/>
    <property type="evidence" value="ECO:0007669"/>
    <property type="project" value="TreeGrafter"/>
</dbReference>
<evidence type="ECO:0000256" key="1">
    <source>
        <dbReference type="ARBA" id="ARBA00004613"/>
    </source>
</evidence>
<evidence type="ECO:0000259" key="14">
    <source>
        <dbReference type="PROSITE" id="PS50240"/>
    </source>
</evidence>
<dbReference type="InterPro" id="IPR018114">
    <property type="entry name" value="TRYPSIN_HIS"/>
</dbReference>
<dbReference type="PROSITE" id="PS00135">
    <property type="entry name" value="TRYPSIN_SER"/>
    <property type="match status" value="1"/>
</dbReference>
<evidence type="ECO:0000256" key="2">
    <source>
        <dbReference type="ARBA" id="ARBA00022525"/>
    </source>
</evidence>
<dbReference type="InterPro" id="IPR009003">
    <property type="entry name" value="Peptidase_S1_PA"/>
</dbReference>
<name>A0AAJ7UEF7_PETMA</name>
<dbReference type="SUPFAM" id="SSF50494">
    <property type="entry name" value="Trypsin-like serine proteases"/>
    <property type="match status" value="1"/>
</dbReference>
<evidence type="ECO:0000256" key="3">
    <source>
        <dbReference type="ARBA" id="ARBA00022670"/>
    </source>
</evidence>
<sequence>MKQIITYIVMSLQISLATAWFPESPNDIYHTCGGVLLNSDWVLTAAHCIVWFDLAFIELNESAPITNKIQPATLPYPGHILSNNPECYATGWGSLSSHIDCISSADGPSPSTLQQAKLPFVSYAKCSSSEYWGTTVKPSMICAGDSLHSTCYGDSGGPLNCKTDRGWEVHGITSFGFPTSCNFDTKPNVFTRVSGYSAWITSITGMQFPTTVRNS</sequence>
<gene>
    <name evidence="16" type="primary">LOC116957056</name>
</gene>
<evidence type="ECO:0000256" key="10">
    <source>
        <dbReference type="ARBA" id="ARBA00036026"/>
    </source>
</evidence>
<dbReference type="PROSITE" id="PS00134">
    <property type="entry name" value="TRYPSIN_HIS"/>
    <property type="match status" value="1"/>
</dbReference>